<feature type="compositionally biased region" description="Basic and acidic residues" evidence="1">
    <location>
        <begin position="242"/>
        <end position="257"/>
    </location>
</feature>
<sequence length="267" mass="30111">MNLLGNQEAMNLEYDFFDKMSEFRLYPGGGLWINQGSMTVAFGVTFMVSTIVALTDAVDGFVNREPVINWVRFIDVKSNQVISDHQNYFRAVQGSRVDTSEAYFQQPGMMIDGYHYAKPYELTEQQQVQRTTRIQVEDSYIDVYITPNTSEQIITKTVHFVDKNGLSVAPDYVTNTVVKPNVAVDRAGTAGKLTTNVKLDISGYEIVQIQKGTLDTQWVSYGDPDLDFQVVYKKSTESKPEVPIKKQVADSKNEPEKGGNASYTFYI</sequence>
<evidence type="ECO:0000313" key="2">
    <source>
        <dbReference type="EMBL" id="KRK97686.1"/>
    </source>
</evidence>
<evidence type="ECO:0008006" key="4">
    <source>
        <dbReference type="Google" id="ProtNLM"/>
    </source>
</evidence>
<gene>
    <name evidence="2" type="ORF">FD04_GL001724</name>
</gene>
<dbReference type="Proteomes" id="UP000051160">
    <property type="component" value="Unassembled WGS sequence"/>
</dbReference>
<keyword evidence="3" id="KW-1185">Reference proteome</keyword>
<comment type="caution">
    <text evidence="2">The sequence shown here is derived from an EMBL/GenBank/DDBJ whole genome shotgun (WGS) entry which is preliminary data.</text>
</comment>
<evidence type="ECO:0000313" key="3">
    <source>
        <dbReference type="Proteomes" id="UP000051160"/>
    </source>
</evidence>
<name>A0A0R1LP89_9LACO</name>
<reference evidence="2 3" key="1">
    <citation type="journal article" date="2015" name="Genome Announc.">
        <title>Expanding the biotechnology potential of lactobacilli through comparative genomics of 213 strains and associated genera.</title>
        <authorList>
            <person name="Sun Z."/>
            <person name="Harris H.M."/>
            <person name="McCann A."/>
            <person name="Guo C."/>
            <person name="Argimon S."/>
            <person name="Zhang W."/>
            <person name="Yang X."/>
            <person name="Jeffery I.B."/>
            <person name="Cooney J.C."/>
            <person name="Kagawa T.F."/>
            <person name="Liu W."/>
            <person name="Song Y."/>
            <person name="Salvetti E."/>
            <person name="Wrobel A."/>
            <person name="Rasinkangas P."/>
            <person name="Parkhill J."/>
            <person name="Rea M.C."/>
            <person name="O'Sullivan O."/>
            <person name="Ritari J."/>
            <person name="Douillard F.P."/>
            <person name="Paul Ross R."/>
            <person name="Yang R."/>
            <person name="Briner A.E."/>
            <person name="Felis G.E."/>
            <person name="de Vos W.M."/>
            <person name="Barrangou R."/>
            <person name="Klaenhammer T.R."/>
            <person name="Caufield P.W."/>
            <person name="Cui Y."/>
            <person name="Zhang H."/>
            <person name="O'Toole P.W."/>
        </authorList>
    </citation>
    <scope>NUCLEOTIDE SEQUENCE [LARGE SCALE GENOMIC DNA]</scope>
    <source>
        <strain evidence="2 3">DSM 19909</strain>
    </source>
</reference>
<protein>
    <recommendedName>
        <fullName evidence="4">Mub B2-like domain-containing protein</fullName>
    </recommendedName>
</protein>
<proteinExistence type="predicted"/>
<dbReference type="AlphaFoldDB" id="A0A0R1LP89"/>
<dbReference type="STRING" id="1423776.FD04_GL001724"/>
<evidence type="ECO:0000256" key="1">
    <source>
        <dbReference type="SAM" id="MobiDB-lite"/>
    </source>
</evidence>
<accession>A0A0R1LP89</accession>
<dbReference type="EMBL" id="AZEE01000029">
    <property type="protein sequence ID" value="KRK97686.1"/>
    <property type="molecule type" value="Genomic_DNA"/>
</dbReference>
<feature type="region of interest" description="Disordered" evidence="1">
    <location>
        <begin position="242"/>
        <end position="261"/>
    </location>
</feature>
<organism evidence="2 3">
    <name type="scientific">Secundilactobacillus odoratitofui DSM 19909 = JCM 15043</name>
    <dbReference type="NCBI Taxonomy" id="1423776"/>
    <lineage>
        <taxon>Bacteria</taxon>
        <taxon>Bacillati</taxon>
        <taxon>Bacillota</taxon>
        <taxon>Bacilli</taxon>
        <taxon>Lactobacillales</taxon>
        <taxon>Lactobacillaceae</taxon>
        <taxon>Secundilactobacillus</taxon>
    </lineage>
</organism>
<dbReference type="PATRIC" id="fig|1423776.4.peg.1749"/>